<keyword evidence="1" id="KW-0472">Membrane</keyword>
<evidence type="ECO:0000256" key="1">
    <source>
        <dbReference type="SAM" id="Phobius"/>
    </source>
</evidence>
<feature type="non-terminal residue" evidence="2">
    <location>
        <position position="60"/>
    </location>
</feature>
<dbReference type="EMBL" id="MSFO01000004">
    <property type="protein sequence ID" value="PLB49072.1"/>
    <property type="molecule type" value="Genomic_DNA"/>
</dbReference>
<feature type="non-terminal residue" evidence="2">
    <location>
        <position position="1"/>
    </location>
</feature>
<name>A0A2I2G868_9EURO</name>
<protein>
    <submittedName>
        <fullName evidence="2">Uncharacterized protein</fullName>
    </submittedName>
</protein>
<comment type="caution">
    <text evidence="2">The sequence shown here is derived from an EMBL/GenBank/DDBJ whole genome shotgun (WGS) entry which is preliminary data.</text>
</comment>
<reference evidence="2 3" key="1">
    <citation type="submission" date="2016-12" db="EMBL/GenBank/DDBJ databases">
        <title>The genomes of Aspergillus section Nigri reveals drivers in fungal speciation.</title>
        <authorList>
            <consortium name="DOE Joint Genome Institute"/>
            <person name="Vesth T.C."/>
            <person name="Nybo J."/>
            <person name="Theobald S."/>
            <person name="Brandl J."/>
            <person name="Frisvad J.C."/>
            <person name="Nielsen K.F."/>
            <person name="Lyhne E.K."/>
            <person name="Kogle M.E."/>
            <person name="Kuo A."/>
            <person name="Riley R."/>
            <person name="Clum A."/>
            <person name="Nolan M."/>
            <person name="Lipzen A."/>
            <person name="Salamov A."/>
            <person name="Henrissat B."/>
            <person name="Wiebenga A."/>
            <person name="De Vries R.P."/>
            <person name="Grigoriev I.V."/>
            <person name="Mortensen U.H."/>
            <person name="Andersen M.R."/>
            <person name="Baker S.E."/>
        </authorList>
    </citation>
    <scope>NUCLEOTIDE SEQUENCE [LARGE SCALE GENOMIC DNA]</scope>
    <source>
        <strain evidence="2 3">IBT 23096</strain>
    </source>
</reference>
<dbReference type="Proteomes" id="UP000234275">
    <property type="component" value="Unassembled WGS sequence"/>
</dbReference>
<evidence type="ECO:0000313" key="3">
    <source>
        <dbReference type="Proteomes" id="UP000234275"/>
    </source>
</evidence>
<dbReference type="InterPro" id="IPR021842">
    <property type="entry name" value="DUF3435"/>
</dbReference>
<dbReference type="STRING" id="1392250.A0A2I2G868"/>
<sequence length="60" mass="7235">FIKSVLGMLKLNIFLLPKIIYNILFIFSPHVLLFSILFYIYIFKVTYLTLIKDLRRLLIK</sequence>
<proteinExistence type="predicted"/>
<evidence type="ECO:0000313" key="2">
    <source>
        <dbReference type="EMBL" id="PLB49072.1"/>
    </source>
</evidence>
<feature type="transmembrane region" description="Helical" evidence="1">
    <location>
        <begin position="20"/>
        <end position="42"/>
    </location>
</feature>
<dbReference type="GeneID" id="36551049"/>
<organism evidence="2 3">
    <name type="scientific">Aspergillus steynii IBT 23096</name>
    <dbReference type="NCBI Taxonomy" id="1392250"/>
    <lineage>
        <taxon>Eukaryota</taxon>
        <taxon>Fungi</taxon>
        <taxon>Dikarya</taxon>
        <taxon>Ascomycota</taxon>
        <taxon>Pezizomycotina</taxon>
        <taxon>Eurotiomycetes</taxon>
        <taxon>Eurotiomycetidae</taxon>
        <taxon>Eurotiales</taxon>
        <taxon>Aspergillaceae</taxon>
        <taxon>Aspergillus</taxon>
        <taxon>Aspergillus subgen. Circumdati</taxon>
    </lineage>
</organism>
<dbReference type="RefSeq" id="XP_024704374.1">
    <property type="nucleotide sequence ID" value="XM_024843349.1"/>
</dbReference>
<gene>
    <name evidence="2" type="ORF">P170DRAFT_327512</name>
</gene>
<keyword evidence="1" id="KW-1133">Transmembrane helix</keyword>
<dbReference type="AlphaFoldDB" id="A0A2I2G868"/>
<dbReference type="Pfam" id="PF11917">
    <property type="entry name" value="DUF3435"/>
    <property type="match status" value="1"/>
</dbReference>
<keyword evidence="1" id="KW-0812">Transmembrane</keyword>
<keyword evidence="3" id="KW-1185">Reference proteome</keyword>
<dbReference type="OrthoDB" id="4360922at2759"/>
<dbReference type="VEuPathDB" id="FungiDB:P170DRAFT_327512"/>
<accession>A0A2I2G868</accession>